<reference evidence="1 2" key="1">
    <citation type="submission" date="2021-03" db="EMBL/GenBank/DDBJ databases">
        <title>Sequencing the genomes of 1000 actinobacteria strains.</title>
        <authorList>
            <person name="Klenk H.-P."/>
        </authorList>
    </citation>
    <scope>NUCLEOTIDE SEQUENCE [LARGE SCALE GENOMIC DNA]</scope>
    <source>
        <strain evidence="1 2">DSM 46670</strain>
    </source>
</reference>
<keyword evidence="2" id="KW-1185">Reference proteome</keyword>
<proteinExistence type="predicted"/>
<evidence type="ECO:0000313" key="1">
    <source>
        <dbReference type="EMBL" id="MBP2329186.1"/>
    </source>
</evidence>
<sequence length="176" mass="19116">MINELISDSAAGLTLEQSEAWRGNRLSAGQAADGVTQLRETHDHTGFHLLMALRRDDPPGYREIPAGARAAVLAGALAHVQWLNDFGYLEPGGSYVGPAGAALLEAGNPARPYLVELLGDHSPAPLRGSEEATMAKMFGYRRCDFAYRFLTLLTGQDLPFDPDPARRDELITALRK</sequence>
<organism evidence="1 2">
    <name type="scientific">Kibdelosporangium banguiense</name>
    <dbReference type="NCBI Taxonomy" id="1365924"/>
    <lineage>
        <taxon>Bacteria</taxon>
        <taxon>Bacillati</taxon>
        <taxon>Actinomycetota</taxon>
        <taxon>Actinomycetes</taxon>
        <taxon>Pseudonocardiales</taxon>
        <taxon>Pseudonocardiaceae</taxon>
        <taxon>Kibdelosporangium</taxon>
    </lineage>
</organism>
<dbReference type="RefSeq" id="WP_209646027.1">
    <property type="nucleotide sequence ID" value="NZ_JAGINW010000001.1"/>
</dbReference>
<name>A0ABS4TZ51_9PSEU</name>
<gene>
    <name evidence="1" type="ORF">JOF56_009571</name>
</gene>
<protein>
    <submittedName>
        <fullName evidence="1">Uncharacterized protein</fullName>
    </submittedName>
</protein>
<dbReference type="EMBL" id="JAGINW010000001">
    <property type="protein sequence ID" value="MBP2329186.1"/>
    <property type="molecule type" value="Genomic_DNA"/>
</dbReference>
<accession>A0ABS4TZ51</accession>
<dbReference type="Proteomes" id="UP001519332">
    <property type="component" value="Unassembled WGS sequence"/>
</dbReference>
<comment type="caution">
    <text evidence="1">The sequence shown here is derived from an EMBL/GenBank/DDBJ whole genome shotgun (WGS) entry which is preliminary data.</text>
</comment>
<evidence type="ECO:0000313" key="2">
    <source>
        <dbReference type="Proteomes" id="UP001519332"/>
    </source>
</evidence>